<sequence>MSSEESCAYCHKRDVPLQACSGCKSVYYCNRSCQKKHWKERNGHKEDCELYAKDRKEWKLVQKARKVGELDIQDRFEWKIHVKSIDSKKYLVLDIDDDEVIGEKELPETKEEICKAIFSFILNPKESWRRAKRPQHSIYIAADSLEFFEPYYKYLRSEFLHVPMTLWREGNESDMNKKFSISMNPRMKWGAHAEGEVYFDPDLELRIAYLSKEERKEYFEQRVKWMSECSTEELVEMMGFFNDMITKKPRFEWREYGSLEECLEEYDELGEWDEEERLHFAKEVYQYEVDYELGEEPRTEEEVCMDEFNARSLQECIWDYSGVPRLECDGSEAAKNRLERAGFELQGYKPGKDFCLSESSVQLGSRLMSAGGIFYEEGASR</sequence>
<feature type="domain" description="MYND-type" evidence="5">
    <location>
        <begin position="7"/>
        <end position="48"/>
    </location>
</feature>
<dbReference type="Gene3D" id="6.10.140.2220">
    <property type="match status" value="1"/>
</dbReference>
<evidence type="ECO:0000256" key="3">
    <source>
        <dbReference type="ARBA" id="ARBA00022833"/>
    </source>
</evidence>
<keyword evidence="1" id="KW-0479">Metal-binding</keyword>
<dbReference type="Proteomes" id="UP001054902">
    <property type="component" value="Unassembled WGS sequence"/>
</dbReference>
<reference evidence="6 7" key="1">
    <citation type="journal article" date="2021" name="Sci. Rep.">
        <title>The genome of the diatom Chaetoceros tenuissimus carries an ancient integrated fragment of an extant virus.</title>
        <authorList>
            <person name="Hongo Y."/>
            <person name="Kimura K."/>
            <person name="Takaki Y."/>
            <person name="Yoshida Y."/>
            <person name="Baba S."/>
            <person name="Kobayashi G."/>
            <person name="Nagasaki K."/>
            <person name="Hano T."/>
            <person name="Tomaru Y."/>
        </authorList>
    </citation>
    <scope>NUCLEOTIDE SEQUENCE [LARGE SCALE GENOMIC DNA]</scope>
    <source>
        <strain evidence="6 7">NIES-3715</strain>
    </source>
</reference>
<evidence type="ECO:0000256" key="4">
    <source>
        <dbReference type="PROSITE-ProRule" id="PRU00134"/>
    </source>
</evidence>
<evidence type="ECO:0000256" key="1">
    <source>
        <dbReference type="ARBA" id="ARBA00022723"/>
    </source>
</evidence>
<protein>
    <recommendedName>
        <fullName evidence="5">MYND-type domain-containing protein</fullName>
    </recommendedName>
</protein>
<evidence type="ECO:0000256" key="2">
    <source>
        <dbReference type="ARBA" id="ARBA00022771"/>
    </source>
</evidence>
<organism evidence="6 7">
    <name type="scientific">Chaetoceros tenuissimus</name>
    <dbReference type="NCBI Taxonomy" id="426638"/>
    <lineage>
        <taxon>Eukaryota</taxon>
        <taxon>Sar</taxon>
        <taxon>Stramenopiles</taxon>
        <taxon>Ochrophyta</taxon>
        <taxon>Bacillariophyta</taxon>
        <taxon>Coscinodiscophyceae</taxon>
        <taxon>Chaetocerotophycidae</taxon>
        <taxon>Chaetocerotales</taxon>
        <taxon>Chaetocerotaceae</taxon>
        <taxon>Chaetoceros</taxon>
    </lineage>
</organism>
<gene>
    <name evidence="6" type="ORF">CTEN210_08982</name>
</gene>
<dbReference type="Pfam" id="PF01753">
    <property type="entry name" value="zf-MYND"/>
    <property type="match status" value="1"/>
</dbReference>
<dbReference type="GO" id="GO:0008270">
    <property type="term" value="F:zinc ion binding"/>
    <property type="evidence" value="ECO:0007669"/>
    <property type="project" value="UniProtKB-KW"/>
</dbReference>
<proteinExistence type="predicted"/>
<dbReference type="SUPFAM" id="SSF144232">
    <property type="entry name" value="HIT/MYND zinc finger-like"/>
    <property type="match status" value="1"/>
</dbReference>
<dbReference type="PROSITE" id="PS50865">
    <property type="entry name" value="ZF_MYND_2"/>
    <property type="match status" value="1"/>
</dbReference>
<name>A0AAD3CWK9_9STRA</name>
<keyword evidence="3" id="KW-0862">Zinc</keyword>
<keyword evidence="7" id="KW-1185">Reference proteome</keyword>
<dbReference type="InterPro" id="IPR002893">
    <property type="entry name" value="Znf_MYND"/>
</dbReference>
<dbReference type="EMBL" id="BLLK01000045">
    <property type="protein sequence ID" value="GFH52506.1"/>
    <property type="molecule type" value="Genomic_DNA"/>
</dbReference>
<dbReference type="AlphaFoldDB" id="A0AAD3CWK9"/>
<evidence type="ECO:0000313" key="6">
    <source>
        <dbReference type="EMBL" id="GFH52506.1"/>
    </source>
</evidence>
<evidence type="ECO:0000313" key="7">
    <source>
        <dbReference type="Proteomes" id="UP001054902"/>
    </source>
</evidence>
<keyword evidence="2 4" id="KW-0863">Zinc-finger</keyword>
<evidence type="ECO:0000259" key="5">
    <source>
        <dbReference type="PROSITE" id="PS50865"/>
    </source>
</evidence>
<comment type="caution">
    <text evidence="6">The sequence shown here is derived from an EMBL/GenBank/DDBJ whole genome shotgun (WGS) entry which is preliminary data.</text>
</comment>
<accession>A0AAD3CWK9</accession>